<feature type="region of interest" description="Disordered" evidence="1">
    <location>
        <begin position="117"/>
        <end position="136"/>
    </location>
</feature>
<dbReference type="RefSeq" id="XP_006559865.1">
    <property type="nucleotide sequence ID" value="XM_006559802.3"/>
</dbReference>
<feature type="signal peptide" evidence="2">
    <location>
        <begin position="1"/>
        <end position="20"/>
    </location>
</feature>
<evidence type="ECO:0000256" key="2">
    <source>
        <dbReference type="SAM" id="SignalP"/>
    </source>
</evidence>
<dbReference type="EnsemblMetazoa" id="XM_006559802">
    <property type="protein sequence ID" value="XP_006559865"/>
    <property type="gene ID" value="LOC100577997"/>
</dbReference>
<reference evidence="3" key="1">
    <citation type="submission" date="2021-01" db="UniProtKB">
        <authorList>
            <consortium name="EnsemblMetazoa"/>
        </authorList>
    </citation>
    <scope>IDENTIFICATION</scope>
    <source>
        <strain evidence="3">DH4</strain>
    </source>
</reference>
<evidence type="ECO:0000313" key="5">
    <source>
        <dbReference type="RefSeq" id="XP_006559865.1"/>
    </source>
</evidence>
<organism evidence="3">
    <name type="scientific">Apis mellifera</name>
    <name type="common">Honeybee</name>
    <dbReference type="NCBI Taxonomy" id="7460"/>
    <lineage>
        <taxon>Eukaryota</taxon>
        <taxon>Metazoa</taxon>
        <taxon>Ecdysozoa</taxon>
        <taxon>Arthropoda</taxon>
        <taxon>Hexapoda</taxon>
        <taxon>Insecta</taxon>
        <taxon>Pterygota</taxon>
        <taxon>Neoptera</taxon>
        <taxon>Endopterygota</taxon>
        <taxon>Hymenoptera</taxon>
        <taxon>Apocrita</taxon>
        <taxon>Aculeata</taxon>
        <taxon>Apoidea</taxon>
        <taxon>Anthophila</taxon>
        <taxon>Apidae</taxon>
        <taxon>Apis</taxon>
    </lineage>
</organism>
<feature type="compositionally biased region" description="Polar residues" evidence="1">
    <location>
        <begin position="148"/>
        <end position="160"/>
    </location>
</feature>
<evidence type="ECO:0000256" key="1">
    <source>
        <dbReference type="SAM" id="MobiDB-lite"/>
    </source>
</evidence>
<dbReference type="GeneID" id="100577997"/>
<evidence type="ECO:0000313" key="4">
    <source>
        <dbReference type="Proteomes" id="UP000005203"/>
    </source>
</evidence>
<accession>A0A8B6YVK5</accession>
<feature type="region of interest" description="Disordered" evidence="1">
    <location>
        <begin position="85"/>
        <end position="111"/>
    </location>
</feature>
<feature type="compositionally biased region" description="Basic and acidic residues" evidence="1">
    <location>
        <begin position="124"/>
        <end position="136"/>
    </location>
</feature>
<name>A0A7M7GMX7_APIME</name>
<dbReference type="OMA" id="MQKDGSW"/>
<sequence>MRNHLFVFLVVLSIFSVSLNLSPCEQDRQLESTRGGEKLKPNMRRAFGLLTYPRIGRSNAPISNLNFNRRGVESDTDFQFYSAELDPAPDKDYEDSPAPKSLGRSMHAKHADRIPKEASWLISDRPRSSKDGSWKIDEGRSIYPFLLNSDSRNSQVNGYTPTRLDRRGNDADRILRK</sequence>
<dbReference type="AlphaFoldDB" id="A0A7M7GMX7"/>
<reference evidence="5" key="2">
    <citation type="submission" date="2025-04" db="UniProtKB">
        <authorList>
            <consortium name="RefSeq"/>
        </authorList>
    </citation>
    <scope>IDENTIFICATION</scope>
    <source>
        <strain evidence="5">DH4</strain>
        <tissue evidence="5">Whole body</tissue>
    </source>
</reference>
<dbReference type="OrthoDB" id="6430009at2759"/>
<feature type="chain" id="PRO_5044659418" evidence="2">
    <location>
        <begin position="21"/>
        <end position="177"/>
    </location>
</feature>
<proteinExistence type="predicted"/>
<keyword evidence="4" id="KW-1185">Reference proteome</keyword>
<dbReference type="Proteomes" id="UP000005203">
    <property type="component" value="Linkage group LG7"/>
</dbReference>
<feature type="compositionally biased region" description="Basic and acidic residues" evidence="1">
    <location>
        <begin position="163"/>
        <end position="177"/>
    </location>
</feature>
<feature type="region of interest" description="Disordered" evidence="1">
    <location>
        <begin position="147"/>
        <end position="177"/>
    </location>
</feature>
<evidence type="ECO:0000313" key="3">
    <source>
        <dbReference type="EnsemblMetazoa" id="XP_006559865"/>
    </source>
</evidence>
<protein>
    <submittedName>
        <fullName evidence="5">CAPA peptides isoform X1</fullName>
    </submittedName>
</protein>
<accession>A0A7M7GMX7</accession>
<gene>
    <name evidence="3" type="primary">100577997</name>
    <name evidence="5" type="synonym">LOC100577997</name>
</gene>
<keyword evidence="2" id="KW-0732">Signal</keyword>